<dbReference type="GO" id="GO:0019843">
    <property type="term" value="F:rRNA binding"/>
    <property type="evidence" value="ECO:0007669"/>
    <property type="project" value="InterPro"/>
</dbReference>
<dbReference type="EMBL" id="JXJN01005478">
    <property type="status" value="NOT_ANNOTATED_CDS"/>
    <property type="molecule type" value="Genomic_DNA"/>
</dbReference>
<evidence type="ECO:0000313" key="2">
    <source>
        <dbReference type="Proteomes" id="UP000092460"/>
    </source>
</evidence>
<dbReference type="Gene3D" id="3.90.930.12">
    <property type="entry name" value="Ribosomal protein L6, alpha-beta domain"/>
    <property type="match status" value="1"/>
</dbReference>
<accession>A0A1B0AY07</accession>
<name>A0A1B0AY07_9MUSC</name>
<proteinExistence type="predicted"/>
<dbReference type="STRING" id="67801.A0A1B0AY07"/>
<sequence>MALLNVIRNLFPVDFERCKYDMTINSNQRDSCVVTIAGPTETLKRSFKHLTLDIYMVNKGALKVEKKELATVRRTVCSHIEYLIKRVPRTPPISPLTVAPLKIIPLLKFVTFLGEKYIRRVQMVPDLTLRLK</sequence>
<reference evidence="2" key="1">
    <citation type="submission" date="2015-01" db="EMBL/GenBank/DDBJ databases">
        <authorList>
            <person name="Aksoy S."/>
            <person name="Warren W."/>
            <person name="Wilson R.K."/>
        </authorList>
    </citation>
    <scope>NUCLEOTIDE SEQUENCE [LARGE SCALE GENOMIC DNA]</scope>
    <source>
        <strain evidence="2">IAEA</strain>
    </source>
</reference>
<dbReference type="Proteomes" id="UP000092460">
    <property type="component" value="Unassembled WGS sequence"/>
</dbReference>
<keyword evidence="2" id="KW-1185">Reference proteome</keyword>
<dbReference type="GO" id="GO:0003735">
    <property type="term" value="F:structural constituent of ribosome"/>
    <property type="evidence" value="ECO:0007669"/>
    <property type="project" value="InterPro"/>
</dbReference>
<evidence type="ECO:0000313" key="1">
    <source>
        <dbReference type="EnsemblMetazoa" id="GPPI012505-PA"/>
    </source>
</evidence>
<protein>
    <submittedName>
        <fullName evidence="1">Uncharacterized protein</fullName>
    </submittedName>
</protein>
<dbReference type="GO" id="GO:0005840">
    <property type="term" value="C:ribosome"/>
    <property type="evidence" value="ECO:0007669"/>
    <property type="project" value="InterPro"/>
</dbReference>
<dbReference type="InterPro" id="IPR036789">
    <property type="entry name" value="Ribosomal_uL6-like_a/b-dom_sf"/>
</dbReference>
<reference evidence="1" key="2">
    <citation type="submission" date="2020-05" db="UniProtKB">
        <authorList>
            <consortium name="EnsemblMetazoa"/>
        </authorList>
    </citation>
    <scope>IDENTIFICATION</scope>
    <source>
        <strain evidence="1">IAEA</strain>
    </source>
</reference>
<dbReference type="EnsemblMetazoa" id="GPPI012505-RA">
    <property type="protein sequence ID" value="GPPI012505-PA"/>
    <property type="gene ID" value="GPPI012505"/>
</dbReference>
<dbReference type="GO" id="GO:0006412">
    <property type="term" value="P:translation"/>
    <property type="evidence" value="ECO:0007669"/>
    <property type="project" value="InterPro"/>
</dbReference>
<organism evidence="1 2">
    <name type="scientific">Glossina palpalis gambiensis</name>
    <dbReference type="NCBI Taxonomy" id="67801"/>
    <lineage>
        <taxon>Eukaryota</taxon>
        <taxon>Metazoa</taxon>
        <taxon>Ecdysozoa</taxon>
        <taxon>Arthropoda</taxon>
        <taxon>Hexapoda</taxon>
        <taxon>Insecta</taxon>
        <taxon>Pterygota</taxon>
        <taxon>Neoptera</taxon>
        <taxon>Endopterygota</taxon>
        <taxon>Diptera</taxon>
        <taxon>Brachycera</taxon>
        <taxon>Muscomorpha</taxon>
        <taxon>Hippoboscoidea</taxon>
        <taxon>Glossinidae</taxon>
        <taxon>Glossina</taxon>
    </lineage>
</organism>
<dbReference type="AlphaFoldDB" id="A0A1B0AY07"/>
<dbReference type="VEuPathDB" id="VectorBase:GPPI012505"/>